<dbReference type="InterPro" id="IPR011129">
    <property type="entry name" value="CSD"/>
</dbReference>
<keyword evidence="4" id="KW-0238">DNA-binding</keyword>
<dbReference type="EMBL" id="JXJQ01000008">
    <property type="protein sequence ID" value="KJY61903.1"/>
    <property type="molecule type" value="Genomic_DNA"/>
</dbReference>
<dbReference type="SUPFAM" id="SSF50249">
    <property type="entry name" value="Nucleic acid-binding proteins"/>
    <property type="match status" value="1"/>
</dbReference>
<organism evidence="4 5">
    <name type="scientific">Bombilactobacillus mellifer</name>
    <dbReference type="NCBI Taxonomy" id="1218492"/>
    <lineage>
        <taxon>Bacteria</taxon>
        <taxon>Bacillati</taxon>
        <taxon>Bacillota</taxon>
        <taxon>Bacilli</taxon>
        <taxon>Lactobacillales</taxon>
        <taxon>Lactobacillaceae</taxon>
        <taxon>Bombilactobacillus</taxon>
    </lineage>
</organism>
<evidence type="ECO:0000256" key="2">
    <source>
        <dbReference type="ARBA" id="ARBA00022490"/>
    </source>
</evidence>
<dbReference type="PANTHER" id="PTHR11544">
    <property type="entry name" value="COLD SHOCK DOMAIN CONTAINING PROTEINS"/>
    <property type="match status" value="1"/>
</dbReference>
<comment type="subcellular location">
    <subcellularLocation>
        <location evidence="1">Cytoplasm</location>
    </subcellularLocation>
</comment>
<dbReference type="PROSITE" id="PS51857">
    <property type="entry name" value="CSD_2"/>
    <property type="match status" value="1"/>
</dbReference>
<dbReference type="PRINTS" id="PR00050">
    <property type="entry name" value="COLDSHOCK"/>
</dbReference>
<comment type="caution">
    <text evidence="4">The sequence shown here is derived from an EMBL/GenBank/DDBJ whole genome shotgun (WGS) entry which is preliminary data.</text>
</comment>
<dbReference type="PATRIC" id="fig|1218492.5.peg.1098"/>
<keyword evidence="5" id="KW-1185">Reference proteome</keyword>
<dbReference type="PIRSF" id="PIRSF002599">
    <property type="entry name" value="Cold_shock_A"/>
    <property type="match status" value="1"/>
</dbReference>
<dbReference type="HOGENOM" id="CLU_117621_0_3_9"/>
<dbReference type="RefSeq" id="WP_046316645.1">
    <property type="nucleotide sequence ID" value="NZ_JBHSZT010000001.1"/>
</dbReference>
<dbReference type="OrthoDB" id="2327174at2"/>
<evidence type="ECO:0000259" key="3">
    <source>
        <dbReference type="PROSITE" id="PS51857"/>
    </source>
</evidence>
<reference evidence="4 5" key="1">
    <citation type="submission" date="2015-01" db="EMBL/GenBank/DDBJ databases">
        <title>Comparative genomics of the lactic acid bacteria isolated from the honey bee gut.</title>
        <authorList>
            <person name="Ellegaard K.M."/>
            <person name="Tamarit D."/>
            <person name="Javelind E."/>
            <person name="Olofsson T."/>
            <person name="Andersson S.G."/>
            <person name="Vasquez A."/>
        </authorList>
    </citation>
    <scope>NUCLEOTIDE SEQUENCE [LARGE SCALE GENOMIC DNA]</scope>
    <source>
        <strain evidence="4 5">Bin4</strain>
    </source>
</reference>
<dbReference type="CDD" id="cd04458">
    <property type="entry name" value="CSP_CDS"/>
    <property type="match status" value="1"/>
</dbReference>
<feature type="domain" description="CSD" evidence="3">
    <location>
        <begin position="1"/>
        <end position="67"/>
    </location>
</feature>
<dbReference type="STRING" id="1218492.JG30_09570"/>
<gene>
    <name evidence="4" type="ORF">JG30_09570</name>
</gene>
<sequence>MITGVVDWFNDRKGYGQIITDVTNESIFVYQTAIQTTKQHRTLAAGQKVQFQIAPGFKGLQAVNVSSMDK</sequence>
<dbReference type="GO" id="GO:0003677">
    <property type="term" value="F:DNA binding"/>
    <property type="evidence" value="ECO:0007669"/>
    <property type="project" value="UniProtKB-KW"/>
</dbReference>
<dbReference type="Proteomes" id="UP000033558">
    <property type="component" value="Unassembled WGS sequence"/>
</dbReference>
<dbReference type="InterPro" id="IPR012340">
    <property type="entry name" value="NA-bd_OB-fold"/>
</dbReference>
<evidence type="ECO:0000313" key="4">
    <source>
        <dbReference type="EMBL" id="KJY61903.1"/>
    </source>
</evidence>
<dbReference type="SMART" id="SM00357">
    <property type="entry name" value="CSP"/>
    <property type="match status" value="1"/>
</dbReference>
<dbReference type="InterPro" id="IPR002059">
    <property type="entry name" value="CSP_DNA-bd"/>
</dbReference>
<keyword evidence="2" id="KW-0963">Cytoplasm</keyword>
<name>A0A0F4LU53_9LACO</name>
<dbReference type="GO" id="GO:0005737">
    <property type="term" value="C:cytoplasm"/>
    <property type="evidence" value="ECO:0007669"/>
    <property type="project" value="UniProtKB-SubCell"/>
</dbReference>
<dbReference type="InterPro" id="IPR012156">
    <property type="entry name" value="Cold_shock_CspA"/>
</dbReference>
<proteinExistence type="predicted"/>
<evidence type="ECO:0000256" key="1">
    <source>
        <dbReference type="ARBA" id="ARBA00004496"/>
    </source>
</evidence>
<dbReference type="AlphaFoldDB" id="A0A0F4LU53"/>
<evidence type="ECO:0000313" key="5">
    <source>
        <dbReference type="Proteomes" id="UP000033558"/>
    </source>
</evidence>
<protein>
    <submittedName>
        <fullName evidence="4">Putative cold-shock DNA-binding domain protein</fullName>
    </submittedName>
</protein>
<dbReference type="InterPro" id="IPR050181">
    <property type="entry name" value="Cold_shock_domain"/>
</dbReference>
<accession>A0A0F4LU53</accession>
<dbReference type="Pfam" id="PF00313">
    <property type="entry name" value="CSD"/>
    <property type="match status" value="1"/>
</dbReference>
<dbReference type="Gene3D" id="2.40.50.140">
    <property type="entry name" value="Nucleic acid-binding proteins"/>
    <property type="match status" value="1"/>
</dbReference>